<evidence type="ECO:0000256" key="3">
    <source>
        <dbReference type="ARBA" id="ARBA00023163"/>
    </source>
</evidence>
<name>A0A7W6H9W4_9HYPH</name>
<dbReference type="GO" id="GO:0003700">
    <property type="term" value="F:DNA-binding transcription factor activity"/>
    <property type="evidence" value="ECO:0007669"/>
    <property type="project" value="InterPro"/>
</dbReference>
<feature type="domain" description="HTH araC/xylS-type" evidence="4">
    <location>
        <begin position="238"/>
        <end position="336"/>
    </location>
</feature>
<dbReference type="Proteomes" id="UP000588647">
    <property type="component" value="Unassembled WGS sequence"/>
</dbReference>
<evidence type="ECO:0000256" key="2">
    <source>
        <dbReference type="ARBA" id="ARBA00023125"/>
    </source>
</evidence>
<dbReference type="AlphaFoldDB" id="A0A7W6H9W4"/>
<evidence type="ECO:0000259" key="4">
    <source>
        <dbReference type="PROSITE" id="PS01124"/>
    </source>
</evidence>
<dbReference type="PANTHER" id="PTHR46796">
    <property type="entry name" value="HTH-TYPE TRANSCRIPTIONAL ACTIVATOR RHAS-RELATED"/>
    <property type="match status" value="1"/>
</dbReference>
<comment type="caution">
    <text evidence="5">The sequence shown here is derived from an EMBL/GenBank/DDBJ whole genome shotgun (WGS) entry which is preliminary data.</text>
</comment>
<evidence type="ECO:0000313" key="6">
    <source>
        <dbReference type="Proteomes" id="UP000588647"/>
    </source>
</evidence>
<accession>A0A7W6H9W4</accession>
<dbReference type="RefSeq" id="WP_252920120.1">
    <property type="nucleotide sequence ID" value="NZ_JAAAMM010000001.1"/>
</dbReference>
<keyword evidence="3" id="KW-0804">Transcription</keyword>
<dbReference type="InterPro" id="IPR018060">
    <property type="entry name" value="HTH_AraC"/>
</dbReference>
<dbReference type="InterPro" id="IPR009057">
    <property type="entry name" value="Homeodomain-like_sf"/>
</dbReference>
<proteinExistence type="predicted"/>
<keyword evidence="6" id="KW-1185">Reference proteome</keyword>
<organism evidence="5 6">
    <name type="scientific">Aurantimonas endophytica</name>
    <dbReference type="NCBI Taxonomy" id="1522175"/>
    <lineage>
        <taxon>Bacteria</taxon>
        <taxon>Pseudomonadati</taxon>
        <taxon>Pseudomonadota</taxon>
        <taxon>Alphaproteobacteria</taxon>
        <taxon>Hyphomicrobiales</taxon>
        <taxon>Aurantimonadaceae</taxon>
        <taxon>Aurantimonas</taxon>
    </lineage>
</organism>
<dbReference type="Pfam" id="PF12833">
    <property type="entry name" value="HTH_18"/>
    <property type="match status" value="1"/>
</dbReference>
<dbReference type="Gene3D" id="1.10.10.60">
    <property type="entry name" value="Homeodomain-like"/>
    <property type="match status" value="2"/>
</dbReference>
<dbReference type="GO" id="GO:0043565">
    <property type="term" value="F:sequence-specific DNA binding"/>
    <property type="evidence" value="ECO:0007669"/>
    <property type="project" value="InterPro"/>
</dbReference>
<evidence type="ECO:0000313" key="5">
    <source>
        <dbReference type="EMBL" id="MBB4001314.1"/>
    </source>
</evidence>
<reference evidence="5 6" key="1">
    <citation type="submission" date="2020-08" db="EMBL/GenBank/DDBJ databases">
        <title>Genomic Encyclopedia of Type Strains, Phase IV (KMG-IV): sequencing the most valuable type-strain genomes for metagenomic binning, comparative biology and taxonomic classification.</title>
        <authorList>
            <person name="Goeker M."/>
        </authorList>
    </citation>
    <scope>NUCLEOTIDE SEQUENCE [LARGE SCALE GENOMIC DNA]</scope>
    <source>
        <strain evidence="5 6">DSM 103570</strain>
    </source>
</reference>
<dbReference type="PROSITE" id="PS00041">
    <property type="entry name" value="HTH_ARAC_FAMILY_1"/>
    <property type="match status" value="1"/>
</dbReference>
<sequence length="347" mass="38519">MPFARNLDANACFIQSSARRAICGDRSVRPARIRGLHEKRRRHRMTVPAYPSFTQWHSNGRHAPYLRSLKSAGGILDLLKVQRPAGDMSRPALPDIVLMEDMLGCRRVRGDLGGGRFDVATGKGALAVAAPNFATTVINEESHLLRSLAFPLAHWQDVLDEAADGRFSFETSCIYGRVFVSSTIRSAFRNLWAICEDEGAPSRLLARAAGCEILAELSRLGGAAFRPVSGGLAPWAERRCMELMRARLSEDISLDELAAEARLSPFHFARMFKQSVGVPPRLYLTQLRLEKACELLETTDLPVTEIAQEVGYSSNQVLARVFGKHRRMSPTDYRRAARGPVPSFARQ</sequence>
<dbReference type="SUPFAM" id="SSF46689">
    <property type="entry name" value="Homeodomain-like"/>
    <property type="match status" value="2"/>
</dbReference>
<dbReference type="InterPro" id="IPR018062">
    <property type="entry name" value="HTH_AraC-typ_CS"/>
</dbReference>
<protein>
    <submittedName>
        <fullName evidence="5">AraC family transcriptional regulator</fullName>
    </submittedName>
</protein>
<dbReference type="EMBL" id="JACIEM010000001">
    <property type="protein sequence ID" value="MBB4001314.1"/>
    <property type="molecule type" value="Genomic_DNA"/>
</dbReference>
<dbReference type="PROSITE" id="PS01124">
    <property type="entry name" value="HTH_ARAC_FAMILY_2"/>
    <property type="match status" value="1"/>
</dbReference>
<evidence type="ECO:0000256" key="1">
    <source>
        <dbReference type="ARBA" id="ARBA00023015"/>
    </source>
</evidence>
<keyword evidence="1" id="KW-0805">Transcription regulation</keyword>
<dbReference type="InterPro" id="IPR050204">
    <property type="entry name" value="AraC_XylS_family_regulators"/>
</dbReference>
<keyword evidence="2" id="KW-0238">DNA-binding</keyword>
<dbReference type="SMART" id="SM00342">
    <property type="entry name" value="HTH_ARAC"/>
    <property type="match status" value="1"/>
</dbReference>
<gene>
    <name evidence="5" type="ORF">GGR03_000361</name>
</gene>